<reference evidence="1 4" key="2">
    <citation type="submission" date="2021-01" db="EMBL/GenBank/DDBJ databases">
        <title>Whole genome shotgun sequence of Actinoplanes lobatus NBRC 12513.</title>
        <authorList>
            <person name="Komaki H."/>
            <person name="Tamura T."/>
        </authorList>
    </citation>
    <scope>NUCLEOTIDE SEQUENCE [LARGE SCALE GENOMIC DNA]</scope>
    <source>
        <strain evidence="1 4">NBRC 12513</strain>
    </source>
</reference>
<reference evidence="2 3" key="1">
    <citation type="submission" date="2020-08" db="EMBL/GenBank/DDBJ databases">
        <title>Sequencing the genomes of 1000 actinobacteria strains.</title>
        <authorList>
            <person name="Klenk H.-P."/>
        </authorList>
    </citation>
    <scope>NUCLEOTIDE SEQUENCE [LARGE SCALE GENOMIC DNA]</scope>
    <source>
        <strain evidence="2 3">DSM 43150</strain>
    </source>
</reference>
<accession>A0A7W7MG73</accession>
<evidence type="ECO:0000313" key="4">
    <source>
        <dbReference type="Proteomes" id="UP000631312"/>
    </source>
</evidence>
<gene>
    <name evidence="1" type="ORF">Alo02nite_56680</name>
    <name evidence="2" type="ORF">BJ964_003293</name>
</gene>
<proteinExistence type="predicted"/>
<organism evidence="2 3">
    <name type="scientific">Actinoplanes lobatus</name>
    <dbReference type="NCBI Taxonomy" id="113568"/>
    <lineage>
        <taxon>Bacteria</taxon>
        <taxon>Bacillati</taxon>
        <taxon>Actinomycetota</taxon>
        <taxon>Actinomycetes</taxon>
        <taxon>Micromonosporales</taxon>
        <taxon>Micromonosporaceae</taxon>
        <taxon>Actinoplanes</taxon>
    </lineage>
</organism>
<evidence type="ECO:0000313" key="1">
    <source>
        <dbReference type="EMBL" id="GIE42770.1"/>
    </source>
</evidence>
<protein>
    <submittedName>
        <fullName evidence="2">Uncharacterized protein</fullName>
    </submittedName>
</protein>
<keyword evidence="4" id="KW-1185">Reference proteome</keyword>
<dbReference type="Proteomes" id="UP000590511">
    <property type="component" value="Unassembled WGS sequence"/>
</dbReference>
<sequence>MPRYVFGAGVNLEHTVYDRDGALTAGATVVFTATPATGSPVVPAVSTPSTGVYRAATFAPGSTGQWTYSVSVSGPVTDIVYGAFAVVDGSTLTTPPTGAYASQADLSNILSPLPDNADTLLIRAAREIDRALLCAVYDVENADVIAALKQASLEQIAGAQQDGDSTGLGGVTTTATNFTIGKIQVTKASGSTTPVPRTNGLVDQAWLTLQTAGLTGQGPGERWVNW</sequence>
<dbReference type="RefSeq" id="WP_229807230.1">
    <property type="nucleotide sequence ID" value="NZ_BOMP01000098.1"/>
</dbReference>
<dbReference type="EMBL" id="JACHNC010000001">
    <property type="protein sequence ID" value="MBB4749132.1"/>
    <property type="molecule type" value="Genomic_DNA"/>
</dbReference>
<dbReference type="Proteomes" id="UP000631312">
    <property type="component" value="Unassembled WGS sequence"/>
</dbReference>
<evidence type="ECO:0000313" key="2">
    <source>
        <dbReference type="EMBL" id="MBB4749132.1"/>
    </source>
</evidence>
<name>A0A7W7MG73_9ACTN</name>
<dbReference type="EMBL" id="BOMP01000098">
    <property type="protein sequence ID" value="GIE42770.1"/>
    <property type="molecule type" value="Genomic_DNA"/>
</dbReference>
<evidence type="ECO:0000313" key="3">
    <source>
        <dbReference type="Proteomes" id="UP000590511"/>
    </source>
</evidence>
<comment type="caution">
    <text evidence="2">The sequence shown here is derived from an EMBL/GenBank/DDBJ whole genome shotgun (WGS) entry which is preliminary data.</text>
</comment>
<dbReference type="AlphaFoldDB" id="A0A7W7MG73"/>